<dbReference type="PATRIC" id="fig|1121318.3.peg.2913"/>
<evidence type="ECO:0000256" key="2">
    <source>
        <dbReference type="HAMAP-Rule" id="MF_01841"/>
    </source>
</evidence>
<protein>
    <recommendedName>
        <fullName evidence="2">Putative agmatine deiminase</fullName>
        <ecNumber evidence="2">3.5.3.12</ecNumber>
    </recommendedName>
    <alternativeName>
        <fullName evidence="2">Agmatine iminohydrolase</fullName>
    </alternativeName>
</protein>
<reference evidence="4" key="1">
    <citation type="submission" date="2015-08" db="EMBL/GenBank/DDBJ databases">
        <title>Genome sequence of the strict anaerobe Clostridium homopropionicum LuHBu1 (DSM 5847T).</title>
        <authorList>
            <person name="Poehlein A."/>
            <person name="Beck M."/>
            <person name="Schiel-Bengelsdorf B."/>
            <person name="Bengelsdorf F.R."/>
            <person name="Daniel R."/>
            <person name="Duerre P."/>
        </authorList>
    </citation>
    <scope>NUCLEOTIDE SEQUENCE [LARGE SCALE GENOMIC DNA]</scope>
    <source>
        <strain evidence="4">DSM 5847</strain>
    </source>
</reference>
<dbReference type="STRING" id="36844.SAMN04488501_11040"/>
<proteinExistence type="inferred from homology"/>
<dbReference type="Gene3D" id="3.75.10.10">
    <property type="entry name" value="L-arginine/glycine Amidinotransferase, Chain A"/>
    <property type="match status" value="1"/>
</dbReference>
<dbReference type="Proteomes" id="UP000037043">
    <property type="component" value="Unassembled WGS sequence"/>
</dbReference>
<dbReference type="GO" id="GO:0009446">
    <property type="term" value="P:putrescine biosynthetic process"/>
    <property type="evidence" value="ECO:0007669"/>
    <property type="project" value="InterPro"/>
</dbReference>
<dbReference type="SUPFAM" id="SSF55909">
    <property type="entry name" value="Pentein"/>
    <property type="match status" value="1"/>
</dbReference>
<dbReference type="Pfam" id="PF04371">
    <property type="entry name" value="PAD_porph"/>
    <property type="match status" value="1"/>
</dbReference>
<dbReference type="EC" id="3.5.3.12" evidence="2"/>
<dbReference type="PANTHER" id="PTHR31377">
    <property type="entry name" value="AGMATINE DEIMINASE-RELATED"/>
    <property type="match status" value="1"/>
</dbReference>
<feature type="active site" description="Amidino-cysteine intermediate" evidence="2">
    <location>
        <position position="331"/>
    </location>
</feature>
<gene>
    <name evidence="2 3" type="primary">aguA</name>
    <name evidence="3" type="ORF">CLHOM_29030</name>
</gene>
<accession>A0A0L6Z6M6</accession>
<dbReference type="HAMAP" id="MF_01841">
    <property type="entry name" value="Agmatine_deimin"/>
    <property type="match status" value="1"/>
</dbReference>
<comment type="catalytic activity">
    <reaction evidence="2">
        <text>agmatine + H2O = N-carbamoylputrescine + NH4(+)</text>
        <dbReference type="Rhea" id="RHEA:18037"/>
        <dbReference type="ChEBI" id="CHEBI:15377"/>
        <dbReference type="ChEBI" id="CHEBI:28938"/>
        <dbReference type="ChEBI" id="CHEBI:58145"/>
        <dbReference type="ChEBI" id="CHEBI:58318"/>
        <dbReference type="EC" id="3.5.3.12"/>
    </reaction>
</comment>
<evidence type="ECO:0000256" key="1">
    <source>
        <dbReference type="ARBA" id="ARBA00022801"/>
    </source>
</evidence>
<dbReference type="InterPro" id="IPR017754">
    <property type="entry name" value="Agmatine_deiminase"/>
</dbReference>
<dbReference type="AlphaFoldDB" id="A0A0L6Z6M6"/>
<dbReference type="RefSeq" id="WP_052222372.1">
    <property type="nucleotide sequence ID" value="NZ_LHUR01000036.1"/>
</dbReference>
<keyword evidence="4" id="KW-1185">Reference proteome</keyword>
<evidence type="ECO:0000313" key="3">
    <source>
        <dbReference type="EMBL" id="KOA18619.1"/>
    </source>
</evidence>
<comment type="similarity">
    <text evidence="2">Belongs to the agmatine deiminase family.</text>
</comment>
<dbReference type="PANTHER" id="PTHR31377:SF0">
    <property type="entry name" value="AGMATINE DEIMINASE-RELATED"/>
    <property type="match status" value="1"/>
</dbReference>
<sequence>MLPKELGYRMPGEWEKHERTFMEWPVREEIWPDGLEDAKKGYSNVAKAISDFEEIVMIAKPEMVEEAKRMCGTKVKVISIEHDDSWMRDNGPTFIINDEGEIAGINWKFNSWGEKYKPFDKDNEVAKIVLDLYNVKSFNAPLILEGGSIHVDGEGTLITTEECLLNKNRNKEMTREEIEEALKNYLSVEKIIWLKQGLYGDETDGHVDNVACFAKPGVIVLQVCNDKEDPNYEITQDNLKLLENMTDAKGRKIQVIHIEQPPVRYLNGERLTLSYLNYYLVNGGVILPVFGGDAEETDKKAIETLQEIYPYRKVVAVDGTTIIKGGGNVHCITQQMPKGFTV</sequence>
<dbReference type="GO" id="GO:0047632">
    <property type="term" value="F:agmatine deiminase activity"/>
    <property type="evidence" value="ECO:0007669"/>
    <property type="project" value="UniProtKB-UniRule"/>
</dbReference>
<dbReference type="GO" id="GO:0004668">
    <property type="term" value="F:protein-arginine deiminase activity"/>
    <property type="evidence" value="ECO:0007669"/>
    <property type="project" value="InterPro"/>
</dbReference>
<keyword evidence="1 2" id="KW-0378">Hydrolase</keyword>
<comment type="caution">
    <text evidence="3">The sequence shown here is derived from an EMBL/GenBank/DDBJ whole genome shotgun (WGS) entry which is preliminary data.</text>
</comment>
<dbReference type="NCBIfam" id="TIGR03380">
    <property type="entry name" value="agmatine_aguA"/>
    <property type="match status" value="1"/>
</dbReference>
<organism evidence="3 4">
    <name type="scientific">Clostridium homopropionicum DSM 5847</name>
    <dbReference type="NCBI Taxonomy" id="1121318"/>
    <lineage>
        <taxon>Bacteria</taxon>
        <taxon>Bacillati</taxon>
        <taxon>Bacillota</taxon>
        <taxon>Clostridia</taxon>
        <taxon>Eubacteriales</taxon>
        <taxon>Clostridiaceae</taxon>
        <taxon>Clostridium</taxon>
    </lineage>
</organism>
<dbReference type="InterPro" id="IPR007466">
    <property type="entry name" value="Peptidyl-Arg-deiminase_porph"/>
</dbReference>
<name>A0A0L6Z6M6_9CLOT</name>
<dbReference type="EMBL" id="LHUR01000036">
    <property type="protein sequence ID" value="KOA18619.1"/>
    <property type="molecule type" value="Genomic_DNA"/>
</dbReference>
<evidence type="ECO:0000313" key="4">
    <source>
        <dbReference type="Proteomes" id="UP000037043"/>
    </source>
</evidence>